<feature type="compositionally biased region" description="Polar residues" evidence="1">
    <location>
        <begin position="113"/>
        <end position="126"/>
    </location>
</feature>
<evidence type="ECO:0000313" key="3">
    <source>
        <dbReference type="Proteomes" id="UP000054007"/>
    </source>
</evidence>
<protein>
    <submittedName>
        <fullName evidence="2">Uncharacterized protein</fullName>
    </submittedName>
</protein>
<proteinExistence type="predicted"/>
<dbReference type="AlphaFoldDB" id="A0A0D7BEK8"/>
<name>A0A0D7BEK8_9AGAR</name>
<dbReference type="EMBL" id="KN880500">
    <property type="protein sequence ID" value="KIY68579.1"/>
    <property type="molecule type" value="Genomic_DNA"/>
</dbReference>
<organism evidence="2 3">
    <name type="scientific">Cylindrobasidium torrendii FP15055 ss-10</name>
    <dbReference type="NCBI Taxonomy" id="1314674"/>
    <lineage>
        <taxon>Eukaryota</taxon>
        <taxon>Fungi</taxon>
        <taxon>Dikarya</taxon>
        <taxon>Basidiomycota</taxon>
        <taxon>Agaricomycotina</taxon>
        <taxon>Agaricomycetes</taxon>
        <taxon>Agaricomycetidae</taxon>
        <taxon>Agaricales</taxon>
        <taxon>Marasmiineae</taxon>
        <taxon>Physalacriaceae</taxon>
        <taxon>Cylindrobasidium</taxon>
    </lineage>
</organism>
<evidence type="ECO:0000313" key="2">
    <source>
        <dbReference type="EMBL" id="KIY68579.1"/>
    </source>
</evidence>
<gene>
    <name evidence="2" type="ORF">CYLTODRAFT_421514</name>
</gene>
<feature type="region of interest" description="Disordered" evidence="1">
    <location>
        <begin position="1"/>
        <end position="126"/>
    </location>
</feature>
<sequence length="126" mass="13496">MSASSTSSDARKMQPLRIPPARKPSSSAISPTYHDGAPLRTYTPMQSPPCSPTYRDGAPLASTPARGDGHTPSKTPYTPLKAFDGSKTPKATQPDDYFGCHAASGKKRDDTNQKTVNTKMPQTKSE</sequence>
<dbReference type="Proteomes" id="UP000054007">
    <property type="component" value="Unassembled WGS sequence"/>
</dbReference>
<accession>A0A0D7BEK8</accession>
<reference evidence="2 3" key="1">
    <citation type="journal article" date="2015" name="Fungal Genet. Biol.">
        <title>Evolution of novel wood decay mechanisms in Agaricales revealed by the genome sequences of Fistulina hepatica and Cylindrobasidium torrendii.</title>
        <authorList>
            <person name="Floudas D."/>
            <person name="Held B.W."/>
            <person name="Riley R."/>
            <person name="Nagy L.G."/>
            <person name="Koehler G."/>
            <person name="Ransdell A.S."/>
            <person name="Younus H."/>
            <person name="Chow J."/>
            <person name="Chiniquy J."/>
            <person name="Lipzen A."/>
            <person name="Tritt A."/>
            <person name="Sun H."/>
            <person name="Haridas S."/>
            <person name="LaButti K."/>
            <person name="Ohm R.A."/>
            <person name="Kues U."/>
            <person name="Blanchette R.A."/>
            <person name="Grigoriev I.V."/>
            <person name="Minto R.E."/>
            <person name="Hibbett D.S."/>
        </authorList>
    </citation>
    <scope>NUCLEOTIDE SEQUENCE [LARGE SCALE GENOMIC DNA]</scope>
    <source>
        <strain evidence="2 3">FP15055 ss-10</strain>
    </source>
</reference>
<evidence type="ECO:0000256" key="1">
    <source>
        <dbReference type="SAM" id="MobiDB-lite"/>
    </source>
</evidence>
<keyword evidence="3" id="KW-1185">Reference proteome</keyword>